<evidence type="ECO:0000313" key="2">
    <source>
        <dbReference type="EMBL" id="KZE67831.1"/>
    </source>
</evidence>
<keyword evidence="3" id="KW-1185">Reference proteome</keyword>
<dbReference type="OrthoDB" id="2678178at2"/>
<gene>
    <name evidence="2" type="ORF">AWM68_18885</name>
</gene>
<dbReference type="PANTHER" id="PTHR36109">
    <property type="entry name" value="MEMBRANE PROTEIN-RELATED"/>
    <property type="match status" value="1"/>
</dbReference>
<dbReference type="Proteomes" id="UP000076567">
    <property type="component" value="Unassembled WGS sequence"/>
</dbReference>
<dbReference type="Pfam" id="PF11181">
    <property type="entry name" value="YflT"/>
    <property type="match status" value="1"/>
</dbReference>
<sequence length="176" mass="18137">MDTHSKVVGVFRSEDDAIEAIKELKHQGYDENDISVIAKDKKEVKHIHDETGSKAPEGAATGMATGGVLGGIGGLLLGAGALAIPGIGPIVAAGPIAAALGGAAVGAGAGGIVGALVGLGIPENEAKEYEQSVEAGDILVLVDTNEVSRHRQVNDTFRTYRSTNAHRYEDSYSNKY</sequence>
<dbReference type="AlphaFoldDB" id="A0A161TPD6"/>
<comment type="caution">
    <text evidence="2">The sequence shown here is derived from an EMBL/GenBank/DDBJ whole genome shotgun (WGS) entry which is preliminary data.</text>
</comment>
<feature type="domain" description="General stress protein 17M-like" evidence="1">
    <location>
        <begin position="7"/>
        <end position="76"/>
    </location>
</feature>
<proteinExistence type="predicted"/>
<reference evidence="3" key="1">
    <citation type="submission" date="2016-01" db="EMBL/GenBank/DDBJ databases">
        <title>Draft genome of Chromobacterium sp. F49.</title>
        <authorList>
            <person name="Hong K.W."/>
        </authorList>
    </citation>
    <scope>NUCLEOTIDE SEQUENCE [LARGE SCALE GENOMIC DNA]</scope>
    <source>
        <strain evidence="3">P7IIIA</strain>
    </source>
</reference>
<evidence type="ECO:0000313" key="3">
    <source>
        <dbReference type="Proteomes" id="UP000076567"/>
    </source>
</evidence>
<dbReference type="EMBL" id="LRFC01000008">
    <property type="protein sequence ID" value="KZE67831.1"/>
    <property type="molecule type" value="Genomic_DNA"/>
</dbReference>
<accession>A0A161TPD6</accession>
<protein>
    <submittedName>
        <fullName evidence="2">Low temperature-induced protein</fullName>
    </submittedName>
</protein>
<dbReference type="PANTHER" id="PTHR36109:SF2">
    <property type="entry name" value="MEMBRANE PROTEIN"/>
    <property type="match status" value="1"/>
</dbReference>
<dbReference type="InterPro" id="IPR052948">
    <property type="entry name" value="Low_temp-induced_all0457"/>
</dbReference>
<organism evidence="2 3">
    <name type="scientific">Fictibacillus phosphorivorans</name>
    <dbReference type="NCBI Taxonomy" id="1221500"/>
    <lineage>
        <taxon>Bacteria</taxon>
        <taxon>Bacillati</taxon>
        <taxon>Bacillota</taxon>
        <taxon>Bacilli</taxon>
        <taxon>Bacillales</taxon>
        <taxon>Fictibacillaceae</taxon>
        <taxon>Fictibacillus</taxon>
    </lineage>
</organism>
<evidence type="ECO:0000259" key="1">
    <source>
        <dbReference type="Pfam" id="PF11181"/>
    </source>
</evidence>
<dbReference type="RefSeq" id="WP_066239209.1">
    <property type="nucleotide sequence ID" value="NZ_LRFC01000008.1"/>
</dbReference>
<dbReference type="InterPro" id="IPR025889">
    <property type="entry name" value="GSP17M-like_dom"/>
</dbReference>
<name>A0A161TPD6_9BACL</name>